<dbReference type="SUPFAM" id="SSF46626">
    <property type="entry name" value="Cytochrome c"/>
    <property type="match status" value="2"/>
</dbReference>
<accession>A0A3B0ZE09</accession>
<dbReference type="Gene3D" id="1.10.760.10">
    <property type="entry name" value="Cytochrome c-like domain"/>
    <property type="match status" value="2"/>
</dbReference>
<dbReference type="PANTHER" id="PTHR33751:SF1">
    <property type="entry name" value="CBB3-TYPE CYTOCHROME C OXIDASE SUBUNIT FIXP"/>
    <property type="match status" value="1"/>
</dbReference>
<evidence type="ECO:0000256" key="5">
    <source>
        <dbReference type="ARBA" id="ARBA00023004"/>
    </source>
</evidence>
<dbReference type="GO" id="GO:0020037">
    <property type="term" value="F:heme binding"/>
    <property type="evidence" value="ECO:0007669"/>
    <property type="project" value="InterPro"/>
</dbReference>
<dbReference type="InterPro" id="IPR009056">
    <property type="entry name" value="Cyt_c-like_dom"/>
</dbReference>
<dbReference type="AlphaFoldDB" id="A0A3B0ZE09"/>
<dbReference type="EMBL" id="UOFP01000293">
    <property type="protein sequence ID" value="VAW89811.1"/>
    <property type="molecule type" value="Genomic_DNA"/>
</dbReference>
<evidence type="ECO:0000313" key="7">
    <source>
        <dbReference type="EMBL" id="VAW89811.1"/>
    </source>
</evidence>
<dbReference type="Pfam" id="PF13442">
    <property type="entry name" value="Cytochrome_CBB3"/>
    <property type="match status" value="2"/>
</dbReference>
<feature type="domain" description="Cytochrome c" evidence="6">
    <location>
        <begin position="129"/>
        <end position="217"/>
    </location>
</feature>
<dbReference type="InterPro" id="IPR008168">
    <property type="entry name" value="Cyt_C_IC"/>
</dbReference>
<reference evidence="7" key="1">
    <citation type="submission" date="2018-06" db="EMBL/GenBank/DDBJ databases">
        <authorList>
            <person name="Zhirakovskaya E."/>
        </authorList>
    </citation>
    <scope>NUCLEOTIDE SEQUENCE</scope>
</reference>
<keyword evidence="3" id="KW-0479">Metal-binding</keyword>
<keyword evidence="1" id="KW-0813">Transport</keyword>
<dbReference type="InterPro" id="IPR036909">
    <property type="entry name" value="Cyt_c-like_dom_sf"/>
</dbReference>
<dbReference type="GO" id="GO:0005506">
    <property type="term" value="F:iron ion binding"/>
    <property type="evidence" value="ECO:0007669"/>
    <property type="project" value="InterPro"/>
</dbReference>
<evidence type="ECO:0000256" key="1">
    <source>
        <dbReference type="ARBA" id="ARBA00022448"/>
    </source>
</evidence>
<evidence type="ECO:0000256" key="2">
    <source>
        <dbReference type="ARBA" id="ARBA00022617"/>
    </source>
</evidence>
<evidence type="ECO:0000256" key="3">
    <source>
        <dbReference type="ARBA" id="ARBA00022723"/>
    </source>
</evidence>
<keyword evidence="4" id="KW-0249">Electron transport</keyword>
<gene>
    <name evidence="7" type="ORF">MNBD_GAMMA18-2019</name>
</gene>
<protein>
    <recommendedName>
        <fullName evidence="6">Cytochrome c domain-containing protein</fullName>
    </recommendedName>
</protein>
<dbReference type="PRINTS" id="PR00605">
    <property type="entry name" value="CYTCHROMECIC"/>
</dbReference>
<dbReference type="PANTHER" id="PTHR33751">
    <property type="entry name" value="CBB3-TYPE CYTOCHROME C OXIDASE SUBUNIT FIXP"/>
    <property type="match status" value="1"/>
</dbReference>
<keyword evidence="2" id="KW-0349">Heme</keyword>
<sequence>MMRTRIEFSFLTTLVLAIVLLGISSPVVARDGAKAVKEARSLPQVRGGIVFKSYCILCHGEIGDGIARASKLYAPEKLIIGQMDEEGYESIVRKGGVGVGRSEYMPPWDGELTEEQIGDVVAYLSMLGDGVARGEVVYKTNCVLCHGVSADGKGRVSVLYDPKPSNLIRSDKNTQYKMLIVTKGGGVLGRSAVMPPWGLQLSAQEIKDVVNYIDTLVVSE</sequence>
<evidence type="ECO:0000256" key="4">
    <source>
        <dbReference type="ARBA" id="ARBA00022982"/>
    </source>
</evidence>
<dbReference type="GO" id="GO:0009055">
    <property type="term" value="F:electron transfer activity"/>
    <property type="evidence" value="ECO:0007669"/>
    <property type="project" value="InterPro"/>
</dbReference>
<keyword evidence="5" id="KW-0408">Iron</keyword>
<feature type="domain" description="Cytochrome c" evidence="6">
    <location>
        <begin position="42"/>
        <end position="128"/>
    </location>
</feature>
<dbReference type="InterPro" id="IPR050597">
    <property type="entry name" value="Cytochrome_c_Oxidase_Subunit"/>
</dbReference>
<proteinExistence type="predicted"/>
<organism evidence="7">
    <name type="scientific">hydrothermal vent metagenome</name>
    <dbReference type="NCBI Taxonomy" id="652676"/>
    <lineage>
        <taxon>unclassified sequences</taxon>
        <taxon>metagenomes</taxon>
        <taxon>ecological metagenomes</taxon>
    </lineage>
</organism>
<name>A0A3B0ZE09_9ZZZZ</name>
<dbReference type="PROSITE" id="PS51007">
    <property type="entry name" value="CYTC"/>
    <property type="match status" value="2"/>
</dbReference>
<evidence type="ECO:0000259" key="6">
    <source>
        <dbReference type="PROSITE" id="PS51007"/>
    </source>
</evidence>